<dbReference type="InterPro" id="IPR052164">
    <property type="entry name" value="Anthracycline_SecMetBiosynth"/>
</dbReference>
<keyword evidence="3" id="KW-1185">Reference proteome</keyword>
<dbReference type="PANTHER" id="PTHR33993">
    <property type="entry name" value="GLYOXALASE-RELATED"/>
    <property type="match status" value="1"/>
</dbReference>
<feature type="domain" description="VOC" evidence="1">
    <location>
        <begin position="137"/>
        <end position="249"/>
    </location>
</feature>
<dbReference type="Pfam" id="PF00903">
    <property type="entry name" value="Glyoxalase"/>
    <property type="match status" value="2"/>
</dbReference>
<sequence>MVVRTTAWPVGTPCWVDLGTDVERAAAFYTALFGWRVEIGPAEFGGYANCYVGDHPVAGLGPLQEGQVSAWVTYLSTEDVTAGAAAIDAAGGQVVAPPVPIGALGAMTAAVDPTGAFFALWQSGTHTGTDLTAEPGSLLWADHHSADPEAAKAFYGNVLGHTHREVRPDPHYCTVHVGESDEPVAGLGAAAPGTPPRWTVYFEVEDADAAVAKVIELGGTVQEGLTDTPYGRQAVVTDDQGARFVVNTSPES</sequence>
<dbReference type="RefSeq" id="WP_092782449.1">
    <property type="nucleotide sequence ID" value="NZ_FOGI01000010.1"/>
</dbReference>
<dbReference type="SUPFAM" id="SSF54593">
    <property type="entry name" value="Glyoxalase/Bleomycin resistance protein/Dihydroxybiphenyl dioxygenase"/>
    <property type="match status" value="2"/>
</dbReference>
<organism evidence="2 3">
    <name type="scientific">Actinokineospora terrae</name>
    <dbReference type="NCBI Taxonomy" id="155974"/>
    <lineage>
        <taxon>Bacteria</taxon>
        <taxon>Bacillati</taxon>
        <taxon>Actinomycetota</taxon>
        <taxon>Actinomycetes</taxon>
        <taxon>Pseudonocardiales</taxon>
        <taxon>Pseudonocardiaceae</taxon>
        <taxon>Actinokineospora</taxon>
    </lineage>
</organism>
<name>A0A1H9WBU0_9PSEU</name>
<dbReference type="InterPro" id="IPR029068">
    <property type="entry name" value="Glyas_Bleomycin-R_OHBP_Dase"/>
</dbReference>
<reference evidence="3" key="1">
    <citation type="submission" date="2016-10" db="EMBL/GenBank/DDBJ databases">
        <authorList>
            <person name="Varghese N."/>
            <person name="Submissions S."/>
        </authorList>
    </citation>
    <scope>NUCLEOTIDE SEQUENCE [LARGE SCALE GENOMIC DNA]</scope>
    <source>
        <strain evidence="3">DSM 44260</strain>
    </source>
</reference>
<dbReference type="Proteomes" id="UP000199051">
    <property type="component" value="Unassembled WGS sequence"/>
</dbReference>
<accession>A0A1H9WBU0</accession>
<dbReference type="PROSITE" id="PS51819">
    <property type="entry name" value="VOC"/>
    <property type="match status" value="2"/>
</dbReference>
<feature type="domain" description="VOC" evidence="1">
    <location>
        <begin position="11"/>
        <end position="123"/>
    </location>
</feature>
<dbReference type="AlphaFoldDB" id="A0A1H9WBU0"/>
<dbReference type="PANTHER" id="PTHR33993:SF14">
    <property type="entry name" value="GB|AAF24581.1"/>
    <property type="match status" value="1"/>
</dbReference>
<dbReference type="EMBL" id="FOGI01000010">
    <property type="protein sequence ID" value="SES31241.1"/>
    <property type="molecule type" value="Genomic_DNA"/>
</dbReference>
<dbReference type="InterPro" id="IPR004360">
    <property type="entry name" value="Glyas_Fos-R_dOase_dom"/>
</dbReference>
<dbReference type="InterPro" id="IPR037523">
    <property type="entry name" value="VOC_core"/>
</dbReference>
<dbReference type="CDD" id="cd07247">
    <property type="entry name" value="SgaA_N_like"/>
    <property type="match status" value="2"/>
</dbReference>
<evidence type="ECO:0000313" key="3">
    <source>
        <dbReference type="Proteomes" id="UP000199051"/>
    </source>
</evidence>
<evidence type="ECO:0000313" key="2">
    <source>
        <dbReference type="EMBL" id="SES31241.1"/>
    </source>
</evidence>
<proteinExistence type="predicted"/>
<evidence type="ECO:0000259" key="1">
    <source>
        <dbReference type="PROSITE" id="PS51819"/>
    </source>
</evidence>
<dbReference type="Gene3D" id="3.10.180.10">
    <property type="entry name" value="2,3-Dihydroxybiphenyl 1,2-Dioxygenase, domain 1"/>
    <property type="match status" value="2"/>
</dbReference>
<gene>
    <name evidence="2" type="ORF">SAMN04487818_11040</name>
</gene>
<protein>
    <recommendedName>
        <fullName evidence="1">VOC domain-containing protein</fullName>
    </recommendedName>
</protein>